<dbReference type="Proteomes" id="UP000285146">
    <property type="component" value="Unassembled WGS sequence"/>
</dbReference>
<organism evidence="6 7">
    <name type="scientific">Cytospora leucostoma</name>
    <dbReference type="NCBI Taxonomy" id="1230097"/>
    <lineage>
        <taxon>Eukaryota</taxon>
        <taxon>Fungi</taxon>
        <taxon>Dikarya</taxon>
        <taxon>Ascomycota</taxon>
        <taxon>Pezizomycotina</taxon>
        <taxon>Sordariomycetes</taxon>
        <taxon>Sordariomycetidae</taxon>
        <taxon>Diaporthales</taxon>
        <taxon>Cytosporaceae</taxon>
        <taxon>Cytospora</taxon>
    </lineage>
</organism>
<dbReference type="Gene3D" id="2.60.40.1820">
    <property type="match status" value="1"/>
</dbReference>
<feature type="domain" description="Tag1 C-terminal" evidence="3">
    <location>
        <begin position="454"/>
        <end position="567"/>
    </location>
</feature>
<evidence type="ECO:0000256" key="2">
    <source>
        <dbReference type="SAM" id="Phobius"/>
    </source>
</evidence>
<keyword evidence="7" id="KW-1185">Reference proteome</keyword>
<feature type="region of interest" description="Disordered" evidence="1">
    <location>
        <begin position="1"/>
        <end position="67"/>
    </location>
</feature>
<feature type="transmembrane region" description="Helical" evidence="2">
    <location>
        <begin position="75"/>
        <end position="95"/>
    </location>
</feature>
<proteinExistence type="predicted"/>
<dbReference type="InterPro" id="IPR059066">
    <property type="entry name" value="Ig_Tag1-like_5th"/>
</dbReference>
<dbReference type="Pfam" id="PF26150">
    <property type="entry name" value="LEA-2_4"/>
    <property type="match status" value="1"/>
</dbReference>
<dbReference type="Pfam" id="PF26153">
    <property type="entry name" value="LEA-2L_5"/>
    <property type="match status" value="1"/>
</dbReference>
<evidence type="ECO:0000259" key="5">
    <source>
        <dbReference type="Pfam" id="PF26153"/>
    </source>
</evidence>
<dbReference type="GO" id="GO:0000329">
    <property type="term" value="C:fungal-type vacuole membrane"/>
    <property type="evidence" value="ECO:0007669"/>
    <property type="project" value="InterPro"/>
</dbReference>
<dbReference type="InterPro" id="IPR046368">
    <property type="entry name" value="Tag1"/>
</dbReference>
<feature type="domain" description="Tag1-like fifth Ig-like" evidence="5">
    <location>
        <begin position="730"/>
        <end position="842"/>
    </location>
</feature>
<dbReference type="Pfam" id="PF22786">
    <property type="entry name" value="Tag1_C"/>
    <property type="match status" value="1"/>
</dbReference>
<evidence type="ECO:0000313" key="6">
    <source>
        <dbReference type="EMBL" id="ROW17081.1"/>
    </source>
</evidence>
<keyword evidence="2" id="KW-1133">Transmembrane helix</keyword>
<feature type="domain" description="Tag1-like fourth Ig-like" evidence="4">
    <location>
        <begin position="588"/>
        <end position="698"/>
    </location>
</feature>
<gene>
    <name evidence="6" type="ORF">VPNG_01303</name>
</gene>
<evidence type="ECO:0000259" key="4">
    <source>
        <dbReference type="Pfam" id="PF26150"/>
    </source>
</evidence>
<evidence type="ECO:0000313" key="7">
    <source>
        <dbReference type="Proteomes" id="UP000285146"/>
    </source>
</evidence>
<dbReference type="AlphaFoldDB" id="A0A423XL13"/>
<sequence>MSDSDRSPLLSAKNASRSHGSRPGTESTPLLSGSSDAHRYNGVDQERQTDTESASVGLHRTDRSRTKQRPRWPSIIAMCILGFLTIAIINTTFFVPTAVEEYAKEAAVLEPTALSLDSITTRGVRARIQANFKLDKSRVKDDHVRRIGSTSTWFVRRLSTDSTRLDIYLPEYGDTFLGSVAIPPLTININGDNTAIDIIAELMPGDADGIRTIANEWLEGRLGRLRFLGKADISLRTGIIPLGTHAVSQSLTFEASDVPAIPQYNITKVLFRDIDNHTVAADVSINAENEFPIEVDVPPLAFEILVPNCGLHDPYISVADALTDPVGVRPHQLVVANVHGVVRELPDSLTRVCPNSGTSPLDRILKDYLGGKSATAYVRGNSRGGIGAPQWVDELLSEITVPVPFPGHSFDNLIRNFSLTDARFSLPDPLTDPDESNPTVSGTVNVIAGLPKEMNFGINVTNIRAAADVFYKKKKLGVLDIPNWQTANSTRIHSGTDDPELKITSRIENAPLNVTDSDVLTEVIQALLFQGQTVLLDIDAKVAVKVETVLGELVMKDIPAEGTIPVKPLVKEPNRPGANPLSRLDLKIGQMMIMNTTPNSMEVRVLVNVTNPAPYAAHVPYVNVHVLCNGSVIGEVTAENLDITTGNNTNLVVMAKLDPSLGDSRAPTILRDLLSQYISGWNTSLTVRAHRNSFPTQPIIGEALSRFNLTLPAPRLHLPGDDDNTGGGDSNQGPHFIRDATFHLITSSATFTLVSPLKYNTVYIENINATAFYRSDPVGRIIYDLPIAAPPGSSQTPRLPVDWSIGNGDTYDKIRKAVGGGLKLDAKANVSVKIGSWRETVWYEGRGIGAAIRL</sequence>
<dbReference type="PANTHER" id="PTHR35895:SF3">
    <property type="entry name" value="PRE-RRNA PROCESSING PROTEIN"/>
    <property type="match status" value="1"/>
</dbReference>
<dbReference type="PANTHER" id="PTHR35895">
    <property type="entry name" value="CHROMOSOME 16, WHOLE GENOME SHOTGUN SEQUENCE"/>
    <property type="match status" value="1"/>
</dbReference>
<dbReference type="OrthoDB" id="5596576at2759"/>
<keyword evidence="2" id="KW-0472">Membrane</keyword>
<accession>A0A423XL13</accession>
<reference evidence="6 7" key="1">
    <citation type="submission" date="2015-09" db="EMBL/GenBank/DDBJ databases">
        <title>Host preference determinants of Valsa canker pathogens revealed by comparative genomics.</title>
        <authorList>
            <person name="Yin Z."/>
            <person name="Huang L."/>
        </authorList>
    </citation>
    <scope>NUCLEOTIDE SEQUENCE [LARGE SCALE GENOMIC DNA]</scope>
    <source>
        <strain evidence="6 7">SXYLt</strain>
    </source>
</reference>
<name>A0A423XL13_9PEZI</name>
<keyword evidence="2" id="KW-0812">Transmembrane</keyword>
<feature type="compositionally biased region" description="Polar residues" evidence="1">
    <location>
        <begin position="13"/>
        <end position="35"/>
    </location>
</feature>
<feature type="compositionally biased region" description="Basic and acidic residues" evidence="1">
    <location>
        <begin position="36"/>
        <end position="50"/>
    </location>
</feature>
<dbReference type="EMBL" id="LKEB01000003">
    <property type="protein sequence ID" value="ROW17081.1"/>
    <property type="molecule type" value="Genomic_DNA"/>
</dbReference>
<dbReference type="InterPro" id="IPR059065">
    <property type="entry name" value="Ig_Tag1-like_4th"/>
</dbReference>
<dbReference type="InParanoid" id="A0A423XL13"/>
<dbReference type="InterPro" id="IPR055011">
    <property type="entry name" value="Tag1_C"/>
</dbReference>
<evidence type="ECO:0000256" key="1">
    <source>
        <dbReference type="SAM" id="MobiDB-lite"/>
    </source>
</evidence>
<protein>
    <recommendedName>
        <fullName evidence="8">Pre-rRNA processing protein</fullName>
    </recommendedName>
</protein>
<evidence type="ECO:0000259" key="3">
    <source>
        <dbReference type="Pfam" id="PF22786"/>
    </source>
</evidence>
<comment type="caution">
    <text evidence="6">The sequence shown here is derived from an EMBL/GenBank/DDBJ whole genome shotgun (WGS) entry which is preliminary data.</text>
</comment>
<evidence type="ECO:0008006" key="8">
    <source>
        <dbReference type="Google" id="ProtNLM"/>
    </source>
</evidence>
<dbReference type="Pfam" id="PF26174">
    <property type="entry name" value="LEA-2_1"/>
    <property type="match status" value="1"/>
</dbReference>